<comment type="caution">
    <text evidence="3">The sequence shown here is derived from an EMBL/GenBank/DDBJ whole genome shotgun (WGS) entry which is preliminary data.</text>
</comment>
<gene>
    <name evidence="3" type="ORF">MPDQ_004284</name>
</gene>
<feature type="compositionally biased region" description="Polar residues" evidence="1">
    <location>
        <begin position="641"/>
        <end position="659"/>
    </location>
</feature>
<evidence type="ECO:0000259" key="2">
    <source>
        <dbReference type="Pfam" id="PF19050"/>
    </source>
</evidence>
<dbReference type="EMBL" id="VIFY01000272">
    <property type="protein sequence ID" value="TQB67971.1"/>
    <property type="molecule type" value="Genomic_DNA"/>
</dbReference>
<feature type="region of interest" description="Disordered" evidence="1">
    <location>
        <begin position="318"/>
        <end position="341"/>
    </location>
</feature>
<name>A0A507QK18_MONPU</name>
<dbReference type="GO" id="GO:0016020">
    <property type="term" value="C:membrane"/>
    <property type="evidence" value="ECO:0007669"/>
    <property type="project" value="TreeGrafter"/>
</dbReference>
<dbReference type="Proteomes" id="UP000319663">
    <property type="component" value="Unassembled WGS sequence"/>
</dbReference>
<organism evidence="3 4">
    <name type="scientific">Monascus purpureus</name>
    <name type="common">Red mold</name>
    <name type="synonym">Monascus anka</name>
    <dbReference type="NCBI Taxonomy" id="5098"/>
    <lineage>
        <taxon>Eukaryota</taxon>
        <taxon>Fungi</taxon>
        <taxon>Dikarya</taxon>
        <taxon>Ascomycota</taxon>
        <taxon>Pezizomycotina</taxon>
        <taxon>Eurotiomycetes</taxon>
        <taxon>Eurotiomycetidae</taxon>
        <taxon>Eurotiales</taxon>
        <taxon>Aspergillaceae</taxon>
        <taxon>Monascus</taxon>
    </lineage>
</organism>
<evidence type="ECO:0000313" key="4">
    <source>
        <dbReference type="Proteomes" id="UP000319663"/>
    </source>
</evidence>
<dbReference type="InterPro" id="IPR043904">
    <property type="entry name" value="PhoD_2-like"/>
</dbReference>
<reference evidence="3 4" key="1">
    <citation type="submission" date="2019-06" db="EMBL/GenBank/DDBJ databases">
        <title>Wine fermentation using esterase from Monascus purpureus.</title>
        <authorList>
            <person name="Geng C."/>
            <person name="Zhang Y."/>
        </authorList>
    </citation>
    <scope>NUCLEOTIDE SEQUENCE [LARGE SCALE GENOMIC DNA]</scope>
    <source>
        <strain evidence="3">HQ1</strain>
    </source>
</reference>
<feature type="compositionally biased region" description="Basic and acidic residues" evidence="1">
    <location>
        <begin position="157"/>
        <end position="166"/>
    </location>
</feature>
<feature type="region of interest" description="Disordered" evidence="1">
    <location>
        <begin position="1"/>
        <end position="78"/>
    </location>
</feature>
<feature type="compositionally biased region" description="Low complexity" evidence="1">
    <location>
        <begin position="1173"/>
        <end position="1182"/>
    </location>
</feature>
<dbReference type="STRING" id="5098.A0A507QK18"/>
<feature type="compositionally biased region" description="Basic and acidic residues" evidence="1">
    <location>
        <begin position="182"/>
        <end position="214"/>
    </location>
</feature>
<evidence type="ECO:0000313" key="3">
    <source>
        <dbReference type="EMBL" id="TQB67971.1"/>
    </source>
</evidence>
<dbReference type="CDD" id="cd07389">
    <property type="entry name" value="MPP_PhoD"/>
    <property type="match status" value="1"/>
</dbReference>
<feature type="compositionally biased region" description="Polar residues" evidence="1">
    <location>
        <begin position="14"/>
        <end position="25"/>
    </location>
</feature>
<proteinExistence type="predicted"/>
<protein>
    <recommendedName>
        <fullName evidence="2">PhoD-like phosphatase domain-containing protein</fullName>
    </recommendedName>
</protein>
<dbReference type="InterPro" id="IPR038607">
    <property type="entry name" value="PhoD-like_sf"/>
</dbReference>
<dbReference type="PANTHER" id="PTHR46689:SF1">
    <property type="entry name" value="PHOD-LIKE PHOSPHATASE DOMAIN-CONTAINING PROTEIN"/>
    <property type="match status" value="1"/>
</dbReference>
<dbReference type="PANTHER" id="PTHR46689">
    <property type="entry name" value="MEMBRANE PROTEIN, PUTATIVE-RELATED"/>
    <property type="match status" value="1"/>
</dbReference>
<feature type="region of interest" description="Disordered" evidence="1">
    <location>
        <begin position="134"/>
        <end position="292"/>
    </location>
</feature>
<feature type="compositionally biased region" description="Polar residues" evidence="1">
    <location>
        <begin position="416"/>
        <end position="432"/>
    </location>
</feature>
<feature type="region of interest" description="Disordered" evidence="1">
    <location>
        <begin position="413"/>
        <end position="461"/>
    </location>
</feature>
<feature type="domain" description="PhoD-like phosphatase" evidence="2">
    <location>
        <begin position="732"/>
        <end position="981"/>
    </location>
</feature>
<dbReference type="Pfam" id="PF19050">
    <property type="entry name" value="PhoD_2"/>
    <property type="match status" value="2"/>
</dbReference>
<evidence type="ECO:0000256" key="1">
    <source>
        <dbReference type="SAM" id="MobiDB-lite"/>
    </source>
</evidence>
<sequence>MAAATSRRSPGVPNGTSAPLQQIASNGMARTFSNDSDISSAVMGQDENGNPEAPRAPSIFYRGSAAQNSSSDVSRSFSTRAKDLPAALNVGVIDERISPVQEYYTQRRRSTNPPLANLPITNVSEPFIPAQDFRKLSSPFESMGPASPTGANSTEQSGKERRDWASDRSPLQKLEVTLGGMSKEEKRARVQEAEKRLKERLARQEADNNKREHMSQPQERLVSDTPKSQPRVPEPTIPNRMASRGQTTMPPKGGMQAPKQLHTRSYSTAGGFPELGPQRHAHKPNSTQNKPRRLSVGYAAVTPATQPQFATAEHHLPQVETGNQIPRRPVGAGNPTYATGAMPARKPATIMAAAVNTENSQSLPKWDPQSFPDRPIQQVIQDKGPNRNVSFQPQRTGASSMNVAERDFAAIGSDLNKGTNADNAVPQDTNDGQGAKPKPKKQSVSFNVPPPTPPPLSEWKNAPVARLCNPDFDFQDIDLERSKAWWSLGGSANRRESRSLPKNYQKPAQQTTLNERFRPQIFLKCGPLLRYAGMKRVKIDGPNGPIEKATWRGSVMIVTKDSLSSYEPSPRLRLFSQPMDILPPPPSEVQSQLAFEYVDPTAGLMKVGRDGRPLYVKPVDDTEEDVDLSFVENDDGLYEQSPSRVEFSNDNNQQSTPTNRIHPCDGETAGLYKEIPGIRLYADPDRDVTFWRFSIEVELGSEQRRVAYRINQGPALGFWVPASGQSMNIAFYTCNGFGLSADSNKFCGPDPLWRDILNEHQTRPFHVMIGGGDQIFNDSVISESVFFQEWVKTKNIHEKYNATFSPEFRADLENYYLERYSIWFSQGLYSLANSQIPMVNMWNDHELIEGFGSYPDEFMRTSVISGLGRIAFKYYLLFQHQSVLEETEADEPSWVLGAQPGPYIKQKSRNLFMPLGKDITLLALDCRTERISNEVLTEETCDLIWDRCHREIVKGEIKHLIVVSSIPIIYPRVAMVKNILNSRKSLGKAGIFGGFLNKYGGRVEIFDDHWTAKHLKPERGWLIEDLQDLAAEKSIRVTILSGDVHLAAIGRFYSSPKLDIRKDRDYRYMPNVISSAIADVPESDMIADMLNTRNKVHHMDADTEEDIIPIFSQDVDGKPRNNKRLLPRRNWCSIRPYQPGSLVEPNVEEPRPAKLQRTMSLTRGDSRSGGGLLRRLSQRSSRPPTREFNLGGANRRRMSMDGPFPPPETGDSYFPQPPGQRPNPFLRRPTDVSLKAAKRAARQGKGGVGAPINLEGGLAITLNLEINPGDPSGITYPYKLLVPMLWYDEPPVHTEPDASHVPVATTPPAKAPKRRSWTKWLGVGRNKNTGTTDEERFSDDEGVDAGDPQVEHGANYEGYPGSDEDDESFPEEVIPPEQPEGSIENTGPEGRGPKKRWFQRM</sequence>
<feature type="region of interest" description="Disordered" evidence="1">
    <location>
        <begin position="1161"/>
        <end position="1227"/>
    </location>
</feature>
<keyword evidence="4" id="KW-1185">Reference proteome</keyword>
<feature type="region of interest" description="Disordered" evidence="1">
    <location>
        <begin position="1294"/>
        <end position="1401"/>
    </location>
</feature>
<feature type="region of interest" description="Disordered" evidence="1">
    <location>
        <begin position="641"/>
        <end position="661"/>
    </location>
</feature>
<accession>A0A507QK18</accession>
<dbReference type="InterPro" id="IPR018946">
    <property type="entry name" value="PhoD-like_MPP"/>
</dbReference>
<feature type="compositionally biased region" description="Low complexity" evidence="1">
    <location>
        <begin position="69"/>
        <end position="78"/>
    </location>
</feature>
<feature type="domain" description="PhoD-like phosphatase" evidence="2">
    <location>
        <begin position="983"/>
        <end position="1142"/>
    </location>
</feature>
<dbReference type="Gene3D" id="3.60.21.70">
    <property type="entry name" value="PhoD-like phosphatase"/>
    <property type="match status" value="1"/>
</dbReference>